<keyword evidence="2" id="KW-1185">Reference proteome</keyword>
<sequence>MSNNEILEVVDYIELVIFSGNYIEEEAFDILKEGIKNRFEDSRSFFEYKSLNEVLEKLNWLEFKNLISKYDYLEEEIVKGILKVNPELKTSLIKLIDLENEREEKVIRHIRTNR</sequence>
<dbReference type="KEGG" id="crw:CROST_024960"/>
<proteinExistence type="predicted"/>
<evidence type="ECO:0000313" key="1">
    <source>
        <dbReference type="EMBL" id="URZ11779.1"/>
    </source>
</evidence>
<protein>
    <submittedName>
        <fullName evidence="1">Uncharacterized protein</fullName>
    </submittedName>
</protein>
<accession>A0A1S8L4I8</accession>
<dbReference type="RefSeq" id="WP_242950928.1">
    <property type="nucleotide sequence ID" value="NZ_CP096983.1"/>
</dbReference>
<dbReference type="Proteomes" id="UP000190951">
    <property type="component" value="Chromosome"/>
</dbReference>
<reference evidence="1 2" key="1">
    <citation type="submission" date="2022-04" db="EMBL/GenBank/DDBJ databases">
        <title>Genome sequence of C. roseum typestrain.</title>
        <authorList>
            <person name="Poehlein A."/>
            <person name="Schoch T."/>
            <person name="Duerre P."/>
            <person name="Daniel R."/>
        </authorList>
    </citation>
    <scope>NUCLEOTIDE SEQUENCE [LARGE SCALE GENOMIC DNA]</scope>
    <source>
        <strain evidence="1 2">DSM 7320</strain>
    </source>
</reference>
<organism evidence="1 2">
    <name type="scientific">Clostridium felsineum</name>
    <dbReference type="NCBI Taxonomy" id="36839"/>
    <lineage>
        <taxon>Bacteria</taxon>
        <taxon>Bacillati</taxon>
        <taxon>Bacillota</taxon>
        <taxon>Clostridia</taxon>
        <taxon>Eubacteriales</taxon>
        <taxon>Clostridiaceae</taxon>
        <taxon>Clostridium</taxon>
    </lineage>
</organism>
<name>A0A1S8L4I8_9CLOT</name>
<gene>
    <name evidence="1" type="ORF">CROST_024960</name>
</gene>
<dbReference type="AlphaFoldDB" id="A0A1S8L4I8"/>
<evidence type="ECO:0000313" key="2">
    <source>
        <dbReference type="Proteomes" id="UP000190951"/>
    </source>
</evidence>
<dbReference type="EMBL" id="CP096983">
    <property type="protein sequence ID" value="URZ11779.1"/>
    <property type="molecule type" value="Genomic_DNA"/>
</dbReference>